<keyword evidence="6" id="KW-1185">Reference proteome</keyword>
<gene>
    <name evidence="5" type="ORF">ACG00X_17730</name>
</gene>
<evidence type="ECO:0000256" key="3">
    <source>
        <dbReference type="ARBA" id="ARBA00023163"/>
    </source>
</evidence>
<name>A0ABW7G9Y0_9BURK</name>
<sequence length="232" mass="25388">MIEQLKGTDSRRLYHQIADRLRELIRQGRFDVGSRLPPERELAQQLGVSRPSVREALIALEIAGCVEVRMGAGIYVRGSGEAPVTAGFGESPLEMMQARVVLEGGLMPQGSARATVEGLAAVRATVDEMRRAIAAGKSALDADRRFHLAVAALTGNSVLERLVGELFNGRYSPMSLQLSALADTPQNWEDALCEHERILDALEAHDPLAAQAAMRVHLFNAQERWARNRLKG</sequence>
<dbReference type="PRINTS" id="PR00035">
    <property type="entry name" value="HTHGNTR"/>
</dbReference>
<dbReference type="RefSeq" id="WP_394489906.1">
    <property type="nucleotide sequence ID" value="NZ_JBIGIA010000014.1"/>
</dbReference>
<evidence type="ECO:0000313" key="5">
    <source>
        <dbReference type="EMBL" id="MFG6458685.1"/>
    </source>
</evidence>
<evidence type="ECO:0000256" key="2">
    <source>
        <dbReference type="ARBA" id="ARBA00023125"/>
    </source>
</evidence>
<proteinExistence type="predicted"/>
<accession>A0ABW7G9Y0</accession>
<evidence type="ECO:0000259" key="4">
    <source>
        <dbReference type="PROSITE" id="PS50949"/>
    </source>
</evidence>
<dbReference type="SUPFAM" id="SSF46785">
    <property type="entry name" value="Winged helix' DNA-binding domain"/>
    <property type="match status" value="1"/>
</dbReference>
<keyword evidence="1" id="KW-0805">Transcription regulation</keyword>
<dbReference type="CDD" id="cd07377">
    <property type="entry name" value="WHTH_GntR"/>
    <property type="match status" value="1"/>
</dbReference>
<dbReference type="Proteomes" id="UP001606305">
    <property type="component" value="Unassembled WGS sequence"/>
</dbReference>
<dbReference type="InterPro" id="IPR036390">
    <property type="entry name" value="WH_DNA-bd_sf"/>
</dbReference>
<protein>
    <submittedName>
        <fullName evidence="5">FadR/GntR family transcriptional regulator</fullName>
    </submittedName>
</protein>
<dbReference type="EMBL" id="JBIGIA010000014">
    <property type="protein sequence ID" value="MFG6458685.1"/>
    <property type="molecule type" value="Genomic_DNA"/>
</dbReference>
<dbReference type="SUPFAM" id="SSF48008">
    <property type="entry name" value="GntR ligand-binding domain-like"/>
    <property type="match status" value="1"/>
</dbReference>
<dbReference type="Gene3D" id="1.20.120.530">
    <property type="entry name" value="GntR ligand-binding domain-like"/>
    <property type="match status" value="1"/>
</dbReference>
<dbReference type="PROSITE" id="PS50949">
    <property type="entry name" value="HTH_GNTR"/>
    <property type="match status" value="1"/>
</dbReference>
<feature type="domain" description="HTH gntR-type" evidence="4">
    <location>
        <begin position="11"/>
        <end position="79"/>
    </location>
</feature>
<keyword evidence="3" id="KW-0804">Transcription</keyword>
<organism evidence="5 6">
    <name type="scientific">Pelomonas nitida</name>
    <dbReference type="NCBI Taxonomy" id="3299027"/>
    <lineage>
        <taxon>Bacteria</taxon>
        <taxon>Pseudomonadati</taxon>
        <taxon>Pseudomonadota</taxon>
        <taxon>Betaproteobacteria</taxon>
        <taxon>Burkholderiales</taxon>
        <taxon>Sphaerotilaceae</taxon>
        <taxon>Roseateles</taxon>
    </lineage>
</organism>
<comment type="caution">
    <text evidence="5">The sequence shown here is derived from an EMBL/GenBank/DDBJ whole genome shotgun (WGS) entry which is preliminary data.</text>
</comment>
<dbReference type="Pfam" id="PF00392">
    <property type="entry name" value="GntR"/>
    <property type="match status" value="1"/>
</dbReference>
<reference evidence="5 6" key="1">
    <citation type="submission" date="2024-09" db="EMBL/GenBank/DDBJ databases">
        <title>Novel species of the genus Pelomonas and Roseateles isolated from streams.</title>
        <authorList>
            <person name="Lu H."/>
        </authorList>
    </citation>
    <scope>NUCLEOTIDE SEQUENCE [LARGE SCALE GENOMIC DNA]</scope>
    <source>
        <strain evidence="5 6">BYS96W</strain>
    </source>
</reference>
<evidence type="ECO:0000313" key="6">
    <source>
        <dbReference type="Proteomes" id="UP001606305"/>
    </source>
</evidence>
<dbReference type="Gene3D" id="1.10.10.10">
    <property type="entry name" value="Winged helix-like DNA-binding domain superfamily/Winged helix DNA-binding domain"/>
    <property type="match status" value="1"/>
</dbReference>
<evidence type="ECO:0000256" key="1">
    <source>
        <dbReference type="ARBA" id="ARBA00023015"/>
    </source>
</evidence>
<dbReference type="SMART" id="SM00895">
    <property type="entry name" value="FCD"/>
    <property type="match status" value="1"/>
</dbReference>
<keyword evidence="2" id="KW-0238">DNA-binding</keyword>
<dbReference type="InterPro" id="IPR036388">
    <property type="entry name" value="WH-like_DNA-bd_sf"/>
</dbReference>
<dbReference type="SMART" id="SM00345">
    <property type="entry name" value="HTH_GNTR"/>
    <property type="match status" value="1"/>
</dbReference>
<dbReference type="Pfam" id="PF07729">
    <property type="entry name" value="FCD"/>
    <property type="match status" value="1"/>
</dbReference>
<dbReference type="InterPro" id="IPR008920">
    <property type="entry name" value="TF_FadR/GntR_C"/>
</dbReference>
<dbReference type="InterPro" id="IPR000524">
    <property type="entry name" value="Tscrpt_reg_HTH_GntR"/>
</dbReference>
<dbReference type="PANTHER" id="PTHR43537:SF5">
    <property type="entry name" value="UXU OPERON TRANSCRIPTIONAL REGULATOR"/>
    <property type="match status" value="1"/>
</dbReference>
<dbReference type="PANTHER" id="PTHR43537">
    <property type="entry name" value="TRANSCRIPTIONAL REGULATOR, GNTR FAMILY"/>
    <property type="match status" value="1"/>
</dbReference>
<dbReference type="InterPro" id="IPR011711">
    <property type="entry name" value="GntR_C"/>
</dbReference>